<name>A0A6H1ZXF7_9ZZZZ</name>
<sequence>MAGTYPNLDAADLEARVRTYLNESTAGFYTQAEIWRWLSVAAKDIAQRTLCVRRVLDALTTDSARTVNTNAYKVLHVEYIPTSGRSVMLTKIDPLRVGHYPGVTVGTEGAPLYWYEFGSTIGLDPIPDVSTYKLRLYVADLPKMCSAYNGIAFVEGAAANEWTDGATAWTLSTTATHAGAGPTTLTANTALAAANTNVTFVFTVDSIGATGSITPSCGATGIAVTTAGVHMQTLAATTPWKPVLTGANDVVISNFYAYVEADYAAVGNQTELPTAWQHLLALYATYGGLTKDRKYGPAQMLESIYNNELAYLRQNVIEIVPDGRGSLKYQ</sequence>
<evidence type="ECO:0000313" key="1">
    <source>
        <dbReference type="EMBL" id="QJA52613.1"/>
    </source>
</evidence>
<gene>
    <name evidence="1" type="ORF">TM448A02849_0002</name>
</gene>
<dbReference type="EMBL" id="MT144354">
    <property type="protein sequence ID" value="QJA52613.1"/>
    <property type="molecule type" value="Genomic_DNA"/>
</dbReference>
<reference evidence="1" key="1">
    <citation type="submission" date="2020-03" db="EMBL/GenBank/DDBJ databases">
        <title>The deep terrestrial virosphere.</title>
        <authorList>
            <person name="Holmfeldt K."/>
            <person name="Nilsson E."/>
            <person name="Simone D."/>
            <person name="Lopez-Fernandez M."/>
            <person name="Wu X."/>
            <person name="de Brujin I."/>
            <person name="Lundin D."/>
            <person name="Andersson A."/>
            <person name="Bertilsson S."/>
            <person name="Dopson M."/>
        </authorList>
    </citation>
    <scope>NUCLEOTIDE SEQUENCE</scope>
    <source>
        <strain evidence="1">TM448A02849</strain>
    </source>
</reference>
<proteinExistence type="predicted"/>
<organism evidence="1">
    <name type="scientific">viral metagenome</name>
    <dbReference type="NCBI Taxonomy" id="1070528"/>
    <lineage>
        <taxon>unclassified sequences</taxon>
        <taxon>metagenomes</taxon>
        <taxon>organismal metagenomes</taxon>
    </lineage>
</organism>
<accession>A0A6H1ZXF7</accession>
<dbReference type="AlphaFoldDB" id="A0A6H1ZXF7"/>
<protein>
    <submittedName>
        <fullName evidence="1">Uncharacterized protein</fullName>
    </submittedName>
</protein>